<dbReference type="Gene3D" id="3.20.20.190">
    <property type="entry name" value="Phosphatidylinositol (PI) phosphodiesterase"/>
    <property type="match status" value="1"/>
</dbReference>
<dbReference type="Proteomes" id="UP000501600">
    <property type="component" value="Chromosome"/>
</dbReference>
<protein>
    <submittedName>
        <fullName evidence="2">Glycerophosphodiester phosphodiesterase</fullName>
    </submittedName>
</protein>
<evidence type="ECO:0000313" key="2">
    <source>
        <dbReference type="EMBL" id="QJB69625.1"/>
    </source>
</evidence>
<proteinExistence type="predicted"/>
<dbReference type="Pfam" id="PF03009">
    <property type="entry name" value="GDPD"/>
    <property type="match status" value="1"/>
</dbReference>
<gene>
    <name evidence="2" type="ORF">HF685_10325</name>
</gene>
<dbReference type="PANTHER" id="PTHR46211">
    <property type="entry name" value="GLYCEROPHOSPHORYL DIESTER PHOSPHODIESTERASE"/>
    <property type="match status" value="1"/>
</dbReference>
<dbReference type="RefSeq" id="WP_168819775.1">
    <property type="nucleotide sequence ID" value="NZ_CP051217.1"/>
</dbReference>
<dbReference type="GO" id="GO:0006629">
    <property type="term" value="P:lipid metabolic process"/>
    <property type="evidence" value="ECO:0007669"/>
    <property type="project" value="InterPro"/>
</dbReference>
<evidence type="ECO:0000313" key="3">
    <source>
        <dbReference type="Proteomes" id="UP000501600"/>
    </source>
</evidence>
<keyword evidence="3" id="KW-1185">Reference proteome</keyword>
<sequence length="255" mass="28732">MRLFLSKPLDSWLAPAPEPERVGFLKGQPYAHRGLHGSGILENSSAAFESAIQLGHGIECDVQAAEDGRAFVFHDYELDRLTDQTGVLARMRPEDIDRVQLKDGHGKIPRLRETLDQIAGRVPVLIEIKSKNMRVGPLCLSVRRALEGYTGKAAIMSFNPLVSAWFRKNAEHVVRGLVVTEEDTKNWRGRIARHRNLWAAKPDFLAYDVRDFPSSFAASQRSRGLPVVTWTVRTAEQERIAAMYADEPVYERPQS</sequence>
<organism evidence="2 3">
    <name type="scientific">Parasphingorhabdus halotolerans</name>
    <dbReference type="NCBI Taxonomy" id="2725558"/>
    <lineage>
        <taxon>Bacteria</taxon>
        <taxon>Pseudomonadati</taxon>
        <taxon>Pseudomonadota</taxon>
        <taxon>Alphaproteobacteria</taxon>
        <taxon>Sphingomonadales</taxon>
        <taxon>Sphingomonadaceae</taxon>
        <taxon>Parasphingorhabdus</taxon>
    </lineage>
</organism>
<dbReference type="KEGG" id="phao:HF685_10325"/>
<dbReference type="PROSITE" id="PS51704">
    <property type="entry name" value="GP_PDE"/>
    <property type="match status" value="1"/>
</dbReference>
<evidence type="ECO:0000259" key="1">
    <source>
        <dbReference type="PROSITE" id="PS51704"/>
    </source>
</evidence>
<dbReference type="AlphaFoldDB" id="A0A6H2DNT7"/>
<accession>A0A6H2DNT7</accession>
<dbReference type="InterPro" id="IPR017946">
    <property type="entry name" value="PLC-like_Pdiesterase_TIM-brl"/>
</dbReference>
<dbReference type="EMBL" id="CP051217">
    <property type="protein sequence ID" value="QJB69625.1"/>
    <property type="molecule type" value="Genomic_DNA"/>
</dbReference>
<dbReference type="GO" id="GO:0008081">
    <property type="term" value="F:phosphoric diester hydrolase activity"/>
    <property type="evidence" value="ECO:0007669"/>
    <property type="project" value="InterPro"/>
</dbReference>
<reference evidence="2 3" key="1">
    <citation type="submission" date="2020-04" db="EMBL/GenBank/DDBJ databases">
        <title>Genome sequence for Sphingorhabdus sp. strain M1.</title>
        <authorList>
            <person name="Park S.-J."/>
        </authorList>
    </citation>
    <scope>NUCLEOTIDE SEQUENCE [LARGE SCALE GENOMIC DNA]</scope>
    <source>
        <strain evidence="2 3">JK6</strain>
    </source>
</reference>
<dbReference type="SUPFAM" id="SSF51695">
    <property type="entry name" value="PLC-like phosphodiesterases"/>
    <property type="match status" value="1"/>
</dbReference>
<dbReference type="InterPro" id="IPR030395">
    <property type="entry name" value="GP_PDE_dom"/>
</dbReference>
<feature type="domain" description="GP-PDE" evidence="1">
    <location>
        <begin position="27"/>
        <end position="255"/>
    </location>
</feature>
<dbReference type="PANTHER" id="PTHR46211:SF1">
    <property type="entry name" value="GLYCEROPHOSPHODIESTER PHOSPHODIESTERASE, CYTOPLASMIC"/>
    <property type="match status" value="1"/>
</dbReference>
<name>A0A6H2DNT7_9SPHN</name>